<dbReference type="InterPro" id="IPR016032">
    <property type="entry name" value="Sig_transdc_resp-reg_C-effctor"/>
</dbReference>
<dbReference type="Gene3D" id="1.10.10.10">
    <property type="entry name" value="Winged helix-like DNA-binding domain superfamily/Winged helix DNA-binding domain"/>
    <property type="match status" value="1"/>
</dbReference>
<keyword evidence="6" id="KW-1185">Reference proteome</keyword>
<evidence type="ECO:0000313" key="5">
    <source>
        <dbReference type="EMBL" id="PPK63304.1"/>
    </source>
</evidence>
<comment type="caution">
    <text evidence="5">The sequence shown here is derived from an EMBL/GenBank/DDBJ whole genome shotgun (WGS) entry which is preliminary data.</text>
</comment>
<proteinExistence type="predicted"/>
<keyword evidence="3" id="KW-0804">Transcription</keyword>
<evidence type="ECO:0000259" key="4">
    <source>
        <dbReference type="PROSITE" id="PS50043"/>
    </source>
</evidence>
<dbReference type="SMART" id="SM00421">
    <property type="entry name" value="HTH_LUXR"/>
    <property type="match status" value="1"/>
</dbReference>
<dbReference type="RefSeq" id="WP_181043875.1">
    <property type="nucleotide sequence ID" value="NZ_CP154825.1"/>
</dbReference>
<gene>
    <name evidence="5" type="ORF">CLV40_12917</name>
</gene>
<dbReference type="EMBL" id="PTIX01000029">
    <property type="protein sequence ID" value="PPK63304.1"/>
    <property type="molecule type" value="Genomic_DNA"/>
</dbReference>
<protein>
    <submittedName>
        <fullName evidence="5">Regulatory LuxR family protein</fullName>
    </submittedName>
</protein>
<dbReference type="InterPro" id="IPR036388">
    <property type="entry name" value="WH-like_DNA-bd_sf"/>
</dbReference>
<accession>A0A2S6GDH7</accession>
<dbReference type="PANTHER" id="PTHR43214">
    <property type="entry name" value="TWO-COMPONENT RESPONSE REGULATOR"/>
    <property type="match status" value="1"/>
</dbReference>
<dbReference type="Proteomes" id="UP000239203">
    <property type="component" value="Unassembled WGS sequence"/>
</dbReference>
<dbReference type="Pfam" id="PF00196">
    <property type="entry name" value="GerE"/>
    <property type="match status" value="1"/>
</dbReference>
<dbReference type="AlphaFoldDB" id="A0A2S6GDH7"/>
<feature type="domain" description="HTH luxR-type" evidence="4">
    <location>
        <begin position="269"/>
        <end position="334"/>
    </location>
</feature>
<evidence type="ECO:0000313" key="6">
    <source>
        <dbReference type="Proteomes" id="UP000239203"/>
    </source>
</evidence>
<sequence>MREATNADLRLAREIIDAIDRSSPDAVLPSVIAGLMAAVDAEIGTSNVFEPRRMRNDFRTWPPGAMDTADHEAYRAYTGQQPLLEWYARTRQLVPVRWSDIVSLKALRGRELYEYFYRPVGIDRQLALALPLGSGEVHAIALSRGGSDFTDRDVVLVSCLQASLLDSLYETTEAARIAELVDSLSCLENPAIQAFLVHVDASGIVRVTAGNPEAVPAGHEFSPGKPLTPTTSRLVATARKSDVHLGRITAGARDARPGTIILFRSEPNESQQIRQLAPGERAALEAVATGASIEEAAQELCVSKHTVKNQLDRVHKKLNARNRADAVGVLWRSGWRG</sequence>
<keyword evidence="1" id="KW-0805">Transcription regulation</keyword>
<name>A0A2S6GDH7_9PSEU</name>
<reference evidence="5 6" key="1">
    <citation type="submission" date="2018-02" db="EMBL/GenBank/DDBJ databases">
        <title>Genomic Encyclopedia of Archaeal and Bacterial Type Strains, Phase II (KMG-II): from individual species to whole genera.</title>
        <authorList>
            <person name="Goeker M."/>
        </authorList>
    </citation>
    <scope>NUCLEOTIDE SEQUENCE [LARGE SCALE GENOMIC DNA]</scope>
    <source>
        <strain evidence="5 6">YU 961-1</strain>
    </source>
</reference>
<dbReference type="PROSITE" id="PS50043">
    <property type="entry name" value="HTH_LUXR_2"/>
    <property type="match status" value="1"/>
</dbReference>
<dbReference type="SUPFAM" id="SSF46894">
    <property type="entry name" value="C-terminal effector domain of the bipartite response regulators"/>
    <property type="match status" value="1"/>
</dbReference>
<dbReference type="GO" id="GO:0003677">
    <property type="term" value="F:DNA binding"/>
    <property type="evidence" value="ECO:0007669"/>
    <property type="project" value="UniProtKB-KW"/>
</dbReference>
<dbReference type="PANTHER" id="PTHR43214:SF24">
    <property type="entry name" value="TRANSCRIPTIONAL REGULATORY PROTEIN NARL-RELATED"/>
    <property type="match status" value="1"/>
</dbReference>
<evidence type="ECO:0000256" key="3">
    <source>
        <dbReference type="ARBA" id="ARBA00023163"/>
    </source>
</evidence>
<keyword evidence="2" id="KW-0238">DNA-binding</keyword>
<evidence type="ECO:0000256" key="2">
    <source>
        <dbReference type="ARBA" id="ARBA00023125"/>
    </source>
</evidence>
<organism evidence="5 6">
    <name type="scientific">Actinokineospora auranticolor</name>
    <dbReference type="NCBI Taxonomy" id="155976"/>
    <lineage>
        <taxon>Bacteria</taxon>
        <taxon>Bacillati</taxon>
        <taxon>Actinomycetota</taxon>
        <taxon>Actinomycetes</taxon>
        <taxon>Pseudonocardiales</taxon>
        <taxon>Pseudonocardiaceae</taxon>
        <taxon>Actinokineospora</taxon>
    </lineage>
</organism>
<dbReference type="GO" id="GO:0006355">
    <property type="term" value="P:regulation of DNA-templated transcription"/>
    <property type="evidence" value="ECO:0007669"/>
    <property type="project" value="InterPro"/>
</dbReference>
<dbReference type="InterPro" id="IPR000792">
    <property type="entry name" value="Tscrpt_reg_LuxR_C"/>
</dbReference>
<evidence type="ECO:0000256" key="1">
    <source>
        <dbReference type="ARBA" id="ARBA00023015"/>
    </source>
</evidence>
<dbReference type="InterPro" id="IPR039420">
    <property type="entry name" value="WalR-like"/>
</dbReference>